<proteinExistence type="predicted"/>
<dbReference type="AlphaFoldDB" id="A0A8J7YNJ3"/>
<gene>
    <name evidence="2" type="ORF">KIY12_04745</name>
</gene>
<feature type="transmembrane region" description="Helical" evidence="1">
    <location>
        <begin position="6"/>
        <end position="29"/>
    </location>
</feature>
<protein>
    <submittedName>
        <fullName evidence="2">Uncharacterized protein</fullName>
    </submittedName>
</protein>
<organism evidence="2 3">
    <name type="scientific">Candidatus Sysuiplasma superficiale</name>
    <dbReference type="NCBI Taxonomy" id="2823368"/>
    <lineage>
        <taxon>Archaea</taxon>
        <taxon>Methanobacteriati</taxon>
        <taxon>Thermoplasmatota</taxon>
        <taxon>Thermoplasmata</taxon>
        <taxon>Candidatus Sysuiplasmatales</taxon>
        <taxon>Candidatus Sysuiplasmataceae</taxon>
        <taxon>Candidatus Sysuiplasma</taxon>
    </lineage>
</organism>
<evidence type="ECO:0000256" key="1">
    <source>
        <dbReference type="SAM" id="Phobius"/>
    </source>
</evidence>
<comment type="caution">
    <text evidence="2">The sequence shown here is derived from an EMBL/GenBank/DDBJ whole genome shotgun (WGS) entry which is preliminary data.</text>
</comment>
<evidence type="ECO:0000313" key="3">
    <source>
        <dbReference type="Proteomes" id="UP000750197"/>
    </source>
</evidence>
<evidence type="ECO:0000313" key="2">
    <source>
        <dbReference type="EMBL" id="MBX8644015.1"/>
    </source>
</evidence>
<reference evidence="2" key="1">
    <citation type="submission" date="2021-05" db="EMBL/GenBank/DDBJ databases">
        <title>Genomic insights into ecological role and evolution of a novel Thermoplasmata order Candidatus Sysuiplasmatales.</title>
        <authorList>
            <person name="Yuan Y."/>
        </authorList>
    </citation>
    <scope>NUCLEOTIDE SEQUENCE</scope>
    <source>
        <strain evidence="2">TUT19-bin139</strain>
    </source>
</reference>
<keyword evidence="1" id="KW-0472">Membrane</keyword>
<dbReference type="EMBL" id="JAHEAC010000033">
    <property type="protein sequence ID" value="MBX8644015.1"/>
    <property type="molecule type" value="Genomic_DNA"/>
</dbReference>
<keyword evidence="1" id="KW-0812">Transmembrane</keyword>
<sequence length="282" mass="30327">MSIMKYYLKVGIVVLVAASIVLPSAYYVYVSMRQPGPLPSSFVPEGAVSVFRVQAGNESILGFYINNSFGFILEGKMQAVQSDVSSLFNGNTTNYHGEITIRQYEKYGGSEIYSIYNLSSSLDATLNTVFSPVNLSVSTLDINTSALYISEEDPGIVVIGNLYAVQASISAGRNGHGMNAAELNMLNKTAVFSLYYDGMNPILTSALINSYPSATHVKIYFVNGSIASLASAAVMKYMANVTSGVSVNGDLFSATFDFGTSNYARYAYLVTEVEKAVFKPAG</sequence>
<keyword evidence="1" id="KW-1133">Transmembrane helix</keyword>
<dbReference type="Proteomes" id="UP000750197">
    <property type="component" value="Unassembled WGS sequence"/>
</dbReference>
<accession>A0A8J7YNJ3</accession>
<name>A0A8J7YNJ3_9ARCH</name>